<gene>
    <name evidence="1" type="ORF">Pph01_20840</name>
</gene>
<dbReference type="AlphaFoldDB" id="A0A8J3U4K6"/>
<evidence type="ECO:0000313" key="2">
    <source>
        <dbReference type="Proteomes" id="UP000622547"/>
    </source>
</evidence>
<comment type="caution">
    <text evidence="1">The sequence shown here is derived from an EMBL/GenBank/DDBJ whole genome shotgun (WGS) entry which is preliminary data.</text>
</comment>
<proteinExistence type="predicted"/>
<name>A0A8J3U4K6_9ACTN</name>
<accession>A0A8J3U4K6</accession>
<organism evidence="1 2">
    <name type="scientific">Planotetraspora phitsanulokensis</name>
    <dbReference type="NCBI Taxonomy" id="575192"/>
    <lineage>
        <taxon>Bacteria</taxon>
        <taxon>Bacillati</taxon>
        <taxon>Actinomycetota</taxon>
        <taxon>Actinomycetes</taxon>
        <taxon>Streptosporangiales</taxon>
        <taxon>Streptosporangiaceae</taxon>
        <taxon>Planotetraspora</taxon>
    </lineage>
</organism>
<protein>
    <submittedName>
        <fullName evidence="1">Uncharacterized protein</fullName>
    </submittedName>
</protein>
<dbReference type="EMBL" id="BOOP01000008">
    <property type="protein sequence ID" value="GII37081.1"/>
    <property type="molecule type" value="Genomic_DNA"/>
</dbReference>
<evidence type="ECO:0000313" key="1">
    <source>
        <dbReference type="EMBL" id="GII37081.1"/>
    </source>
</evidence>
<keyword evidence="2" id="KW-1185">Reference proteome</keyword>
<reference evidence="1 2" key="1">
    <citation type="submission" date="2021-01" db="EMBL/GenBank/DDBJ databases">
        <title>Whole genome shotgun sequence of Planotetraspora phitsanulokensis NBRC 104273.</title>
        <authorList>
            <person name="Komaki H."/>
            <person name="Tamura T."/>
        </authorList>
    </citation>
    <scope>NUCLEOTIDE SEQUENCE [LARGE SCALE GENOMIC DNA]</scope>
    <source>
        <strain evidence="1 2">NBRC 104273</strain>
    </source>
</reference>
<dbReference type="Proteomes" id="UP000622547">
    <property type="component" value="Unassembled WGS sequence"/>
</dbReference>
<sequence length="135" mass="14725">MESVHSKIFTRSFCGFSDSRKNHASSGSIPRVLSYLSVLGGYETKAALIRLRSGEMINRVRSDLTLGPLDMEAIASELRISHPWIAAIAFGPDDDWPDCPGVSPHAAAPQARRVELLWCDDSPGDGRSVKHTAYA</sequence>